<evidence type="ECO:0000259" key="6">
    <source>
        <dbReference type="PROSITE" id="PS50110"/>
    </source>
</evidence>
<dbReference type="Pfam" id="PF12860">
    <property type="entry name" value="PAS_7"/>
    <property type="match status" value="1"/>
</dbReference>
<dbReference type="InterPro" id="IPR001633">
    <property type="entry name" value="EAL_dom"/>
</dbReference>
<dbReference type="NCBIfam" id="TIGR00254">
    <property type="entry name" value="GGDEF"/>
    <property type="match status" value="1"/>
</dbReference>
<feature type="domain" description="EAL" evidence="9">
    <location>
        <begin position="720"/>
        <end position="972"/>
    </location>
</feature>
<evidence type="ECO:0000256" key="2">
    <source>
        <dbReference type="ARBA" id="ARBA00012282"/>
    </source>
</evidence>
<dbReference type="SMART" id="SM00267">
    <property type="entry name" value="GGDEF"/>
    <property type="match status" value="1"/>
</dbReference>
<feature type="modified residue" description="4-aspartylphosphate" evidence="5">
    <location>
        <position position="75"/>
    </location>
</feature>
<dbReference type="InterPro" id="IPR011006">
    <property type="entry name" value="CheY-like_superfamily"/>
</dbReference>
<feature type="domain" description="Response regulatory" evidence="6">
    <location>
        <begin position="26"/>
        <end position="140"/>
    </location>
</feature>
<evidence type="ECO:0000256" key="1">
    <source>
        <dbReference type="ARBA" id="ARBA00001946"/>
    </source>
</evidence>
<dbReference type="PROSITE" id="PS50113">
    <property type="entry name" value="PAC"/>
    <property type="match status" value="1"/>
</dbReference>
<dbReference type="SUPFAM" id="SSF52172">
    <property type="entry name" value="CheY-like"/>
    <property type="match status" value="1"/>
</dbReference>
<evidence type="ECO:0000313" key="12">
    <source>
        <dbReference type="Proteomes" id="UP001409585"/>
    </source>
</evidence>
<accession>A0AAV3U114</accession>
<comment type="catalytic activity">
    <reaction evidence="4">
        <text>3',3'-c-di-GMP + H2O = 5'-phosphoguanylyl(3'-&gt;5')guanosine + H(+)</text>
        <dbReference type="Rhea" id="RHEA:24902"/>
        <dbReference type="ChEBI" id="CHEBI:15377"/>
        <dbReference type="ChEBI" id="CHEBI:15378"/>
        <dbReference type="ChEBI" id="CHEBI:58754"/>
        <dbReference type="ChEBI" id="CHEBI:58805"/>
        <dbReference type="EC" id="3.1.4.52"/>
    </reaction>
    <physiologicalReaction direction="left-to-right" evidence="4">
        <dbReference type="Rhea" id="RHEA:24903"/>
    </physiologicalReaction>
</comment>
<dbReference type="Gene3D" id="3.30.450.20">
    <property type="entry name" value="PAS domain"/>
    <property type="match status" value="2"/>
</dbReference>
<dbReference type="NCBIfam" id="TIGR00229">
    <property type="entry name" value="sensory_box"/>
    <property type="match status" value="2"/>
</dbReference>
<evidence type="ECO:0000259" key="8">
    <source>
        <dbReference type="PROSITE" id="PS50113"/>
    </source>
</evidence>
<dbReference type="SUPFAM" id="SSF55073">
    <property type="entry name" value="Nucleotide cyclase"/>
    <property type="match status" value="1"/>
</dbReference>
<dbReference type="Pfam" id="PF00563">
    <property type="entry name" value="EAL"/>
    <property type="match status" value="1"/>
</dbReference>
<dbReference type="CDD" id="cd01948">
    <property type="entry name" value="EAL"/>
    <property type="match status" value="1"/>
</dbReference>
<reference evidence="12" key="1">
    <citation type="journal article" date="2019" name="Int. J. Syst. Evol. Microbiol.">
        <title>The Global Catalogue of Microorganisms (GCM) 10K type strain sequencing project: providing services to taxonomists for standard genome sequencing and annotation.</title>
        <authorList>
            <consortium name="The Broad Institute Genomics Platform"/>
            <consortium name="The Broad Institute Genome Sequencing Center for Infectious Disease"/>
            <person name="Wu L."/>
            <person name="Ma J."/>
        </authorList>
    </citation>
    <scope>NUCLEOTIDE SEQUENCE [LARGE SCALE GENOMIC DNA]</scope>
    <source>
        <strain evidence="12">JCM 19134</strain>
    </source>
</reference>
<dbReference type="EMBL" id="BAABLX010000011">
    <property type="protein sequence ID" value="GAA4940349.1"/>
    <property type="molecule type" value="Genomic_DNA"/>
</dbReference>
<dbReference type="SMART" id="SM00052">
    <property type="entry name" value="EAL"/>
    <property type="match status" value="1"/>
</dbReference>
<dbReference type="InterPro" id="IPR052155">
    <property type="entry name" value="Biofilm_reg_signaling"/>
</dbReference>
<keyword evidence="3" id="KW-0973">c-di-GMP</keyword>
<dbReference type="InterPro" id="IPR013767">
    <property type="entry name" value="PAS_fold"/>
</dbReference>
<name>A0AAV3U114_9ALTE</name>
<dbReference type="InterPro" id="IPR035965">
    <property type="entry name" value="PAS-like_dom_sf"/>
</dbReference>
<gene>
    <name evidence="11" type="ORF">GCM10025791_18300</name>
</gene>
<dbReference type="EC" id="3.1.4.52" evidence="2"/>
<dbReference type="GO" id="GO:0071111">
    <property type="term" value="F:cyclic-guanylate-specific phosphodiesterase activity"/>
    <property type="evidence" value="ECO:0007669"/>
    <property type="project" value="UniProtKB-EC"/>
</dbReference>
<feature type="domain" description="PAS" evidence="7">
    <location>
        <begin position="405"/>
        <end position="461"/>
    </location>
</feature>
<dbReference type="CDD" id="cd00130">
    <property type="entry name" value="PAS"/>
    <property type="match status" value="2"/>
</dbReference>
<evidence type="ECO:0000259" key="9">
    <source>
        <dbReference type="PROSITE" id="PS50883"/>
    </source>
</evidence>
<comment type="cofactor">
    <cofactor evidence="1">
        <name>Mg(2+)</name>
        <dbReference type="ChEBI" id="CHEBI:18420"/>
    </cofactor>
</comment>
<dbReference type="Proteomes" id="UP001409585">
    <property type="component" value="Unassembled WGS sequence"/>
</dbReference>
<organism evidence="11 12">
    <name type="scientific">Halioxenophilus aromaticivorans</name>
    <dbReference type="NCBI Taxonomy" id="1306992"/>
    <lineage>
        <taxon>Bacteria</taxon>
        <taxon>Pseudomonadati</taxon>
        <taxon>Pseudomonadota</taxon>
        <taxon>Gammaproteobacteria</taxon>
        <taxon>Alteromonadales</taxon>
        <taxon>Alteromonadaceae</taxon>
        <taxon>Halioxenophilus</taxon>
    </lineage>
</organism>
<dbReference type="SMART" id="SM00091">
    <property type="entry name" value="PAS"/>
    <property type="match status" value="2"/>
</dbReference>
<dbReference type="Pfam" id="PF00990">
    <property type="entry name" value="GGDEF"/>
    <property type="match status" value="1"/>
</dbReference>
<dbReference type="InterPro" id="IPR000700">
    <property type="entry name" value="PAS-assoc_C"/>
</dbReference>
<evidence type="ECO:0000256" key="5">
    <source>
        <dbReference type="PROSITE-ProRule" id="PRU00169"/>
    </source>
</evidence>
<dbReference type="InterPro" id="IPR035919">
    <property type="entry name" value="EAL_sf"/>
</dbReference>
<dbReference type="PANTHER" id="PTHR44757">
    <property type="entry name" value="DIGUANYLATE CYCLASE DGCP"/>
    <property type="match status" value="1"/>
</dbReference>
<dbReference type="CDD" id="cd00156">
    <property type="entry name" value="REC"/>
    <property type="match status" value="1"/>
</dbReference>
<dbReference type="SUPFAM" id="SSF141868">
    <property type="entry name" value="EAL domain-like"/>
    <property type="match status" value="1"/>
</dbReference>
<dbReference type="Gene3D" id="3.40.50.2300">
    <property type="match status" value="1"/>
</dbReference>
<dbReference type="SMART" id="SM00448">
    <property type="entry name" value="REC"/>
    <property type="match status" value="1"/>
</dbReference>
<dbReference type="FunFam" id="3.20.20.450:FF:000001">
    <property type="entry name" value="Cyclic di-GMP phosphodiesterase yahA"/>
    <property type="match status" value="1"/>
</dbReference>
<dbReference type="InterPro" id="IPR001610">
    <property type="entry name" value="PAC"/>
</dbReference>
<keyword evidence="5" id="KW-0597">Phosphoprotein</keyword>
<evidence type="ECO:0000256" key="3">
    <source>
        <dbReference type="ARBA" id="ARBA00022636"/>
    </source>
</evidence>
<dbReference type="GO" id="GO:0006355">
    <property type="term" value="P:regulation of DNA-templated transcription"/>
    <property type="evidence" value="ECO:0007669"/>
    <property type="project" value="InterPro"/>
</dbReference>
<dbReference type="SMART" id="SM00086">
    <property type="entry name" value="PAC"/>
    <property type="match status" value="2"/>
</dbReference>
<evidence type="ECO:0000313" key="11">
    <source>
        <dbReference type="EMBL" id="GAA4940349.1"/>
    </source>
</evidence>
<dbReference type="InterPro" id="IPR000160">
    <property type="entry name" value="GGDEF_dom"/>
</dbReference>
<evidence type="ECO:0000256" key="4">
    <source>
        <dbReference type="ARBA" id="ARBA00051114"/>
    </source>
</evidence>
<comment type="caution">
    <text evidence="11">The sequence shown here is derived from an EMBL/GenBank/DDBJ whole genome shotgun (WGS) entry which is preliminary data.</text>
</comment>
<dbReference type="Gene3D" id="3.20.20.450">
    <property type="entry name" value="EAL domain"/>
    <property type="match status" value="1"/>
</dbReference>
<dbReference type="GO" id="GO:0071732">
    <property type="term" value="P:cellular response to nitric oxide"/>
    <property type="evidence" value="ECO:0007669"/>
    <property type="project" value="UniProtKB-ARBA"/>
</dbReference>
<dbReference type="SUPFAM" id="SSF55785">
    <property type="entry name" value="PYP-like sensor domain (PAS domain)"/>
    <property type="match status" value="2"/>
</dbReference>
<dbReference type="InterPro" id="IPR001789">
    <property type="entry name" value="Sig_transdc_resp-reg_receiver"/>
</dbReference>
<dbReference type="InterPro" id="IPR029787">
    <property type="entry name" value="Nucleotide_cyclase"/>
</dbReference>
<dbReference type="PROSITE" id="PS50110">
    <property type="entry name" value="RESPONSE_REGULATORY"/>
    <property type="match status" value="1"/>
</dbReference>
<dbReference type="Pfam" id="PF00989">
    <property type="entry name" value="PAS"/>
    <property type="match status" value="1"/>
</dbReference>
<dbReference type="PROSITE" id="PS50883">
    <property type="entry name" value="EAL"/>
    <property type="match status" value="1"/>
</dbReference>
<dbReference type="Pfam" id="PF13426">
    <property type="entry name" value="PAS_9"/>
    <property type="match status" value="1"/>
</dbReference>
<evidence type="ECO:0000259" key="7">
    <source>
        <dbReference type="PROSITE" id="PS50112"/>
    </source>
</evidence>
<dbReference type="CDD" id="cd01949">
    <property type="entry name" value="GGDEF"/>
    <property type="match status" value="1"/>
</dbReference>
<keyword evidence="12" id="KW-1185">Reference proteome</keyword>
<dbReference type="PROSITE" id="PS50887">
    <property type="entry name" value="GGDEF"/>
    <property type="match status" value="1"/>
</dbReference>
<dbReference type="Pfam" id="PF00072">
    <property type="entry name" value="Response_reg"/>
    <property type="match status" value="1"/>
</dbReference>
<dbReference type="RefSeq" id="WP_345420525.1">
    <property type="nucleotide sequence ID" value="NZ_AP031496.1"/>
</dbReference>
<sequence length="980" mass="108135">MKNSSTLLNVANDDGQTFEIITRSNRLLYVEDDPVQSALIVPLLESEDFFVCHVKDGREALNTLLVESFDIVLTDHYMPNMSGVELLKAIVRADFNIPVVIMTAANDLSLAFDALNNGAVDFITKDGDGNYVGYIGSVLERSLKKHELDKRTTRLENDLEREREISRLTLDAIAQGVVTLDASLRAQYCNTYFKSLCGGNALLDSIGYTTLDLAALLAEVGTVNGCKTDAEIDEKIQSLIEGQYSFLEYNAAEIIYEIRSVRLGDNGYVLSFTDVTSSKQVQYALHDVIKQAPVAITAINEDGELFLANESACQLMGAMVDELVGVNVNHFIATESLAEFKNLLHATPDANANNAKDIEITTSEGTVIPVEVSVSSIDIGSEIKKLLTLVNISQRKKAEETMRKATELQHAIIEYSPFNIVATDLEGTITAVSPALENTLGYSKEELVHKQNILSLHEREELGKHLAATHFELTESKKTTFNALTQKAMHGIIESKEWTYVQKNGQTLPVNLTTTVMRHQDGKPSGFLFVSYDITEQKKANDYIEHLAHHDSLTGLPNRALMHDRLSQSVCLAKRHSVKTGILAIDLDHFKRVNDTLGHLAGDELLKEVAKRLQKTVRDSDTVCRMGGDEFVIILDDIANHKAMEIVALKVIDALGMPIRLGATSIKVTPSIGISMAPDDGTTVEELLKHADIAMYQVKQSGRNSFAAFTQELADKKLKHIALEQDLHRAFEKEELSLYYQPQVDLLTGKVVGVEALLRWAHPEKGMIPPSQFVPIAEDTGLIVPLGEWVLNKACREIQTLRKQHKEDYTVAVNVSPRQFDDPNFIRATDLAMRRCGLPPNRLELEITEGLLVNESESVCSKLSVLNRMGVALALDDFGTGYSSLSYVAKYPVSVIKIDRAFMSLDRKENAAIVGAITAIADGLGLEVLAEGVETSEQQRFIAQRGCRLVQGFYYAKPVPFSSLPRVIEKINGSLSSAAV</sequence>
<dbReference type="PANTHER" id="PTHR44757:SF2">
    <property type="entry name" value="BIOFILM ARCHITECTURE MAINTENANCE PROTEIN MBAA"/>
    <property type="match status" value="1"/>
</dbReference>
<feature type="domain" description="PAC" evidence="8">
    <location>
        <begin position="494"/>
        <end position="546"/>
    </location>
</feature>
<evidence type="ECO:0000259" key="10">
    <source>
        <dbReference type="PROSITE" id="PS50887"/>
    </source>
</evidence>
<dbReference type="PROSITE" id="PS50112">
    <property type="entry name" value="PAS"/>
    <property type="match status" value="2"/>
</dbReference>
<dbReference type="FunFam" id="3.30.70.270:FF:000001">
    <property type="entry name" value="Diguanylate cyclase domain protein"/>
    <property type="match status" value="1"/>
</dbReference>
<feature type="domain" description="GGDEF" evidence="10">
    <location>
        <begin position="578"/>
        <end position="711"/>
    </location>
</feature>
<feature type="domain" description="PAS" evidence="7">
    <location>
        <begin position="281"/>
        <end position="351"/>
    </location>
</feature>
<proteinExistence type="predicted"/>
<dbReference type="GO" id="GO:0000160">
    <property type="term" value="P:phosphorelay signal transduction system"/>
    <property type="evidence" value="ECO:0007669"/>
    <property type="project" value="InterPro"/>
</dbReference>
<dbReference type="Gene3D" id="3.30.70.270">
    <property type="match status" value="1"/>
</dbReference>
<dbReference type="InterPro" id="IPR000014">
    <property type="entry name" value="PAS"/>
</dbReference>
<protein>
    <recommendedName>
        <fullName evidence="2">cyclic-guanylate-specific phosphodiesterase</fullName>
        <ecNumber evidence="2">3.1.4.52</ecNumber>
    </recommendedName>
</protein>
<dbReference type="InterPro" id="IPR043128">
    <property type="entry name" value="Rev_trsase/Diguanyl_cyclase"/>
</dbReference>
<dbReference type="AlphaFoldDB" id="A0AAV3U114"/>